<evidence type="ECO:0000259" key="9">
    <source>
        <dbReference type="PROSITE" id="PS51032"/>
    </source>
</evidence>
<reference evidence="10" key="1">
    <citation type="journal article" date="2022" name="Cell">
        <title>Repeat-based holocentromeres influence genome architecture and karyotype evolution.</title>
        <authorList>
            <person name="Hofstatter P.G."/>
            <person name="Thangavel G."/>
            <person name="Lux T."/>
            <person name="Neumann P."/>
            <person name="Vondrak T."/>
            <person name="Novak P."/>
            <person name="Zhang M."/>
            <person name="Costa L."/>
            <person name="Castellani M."/>
            <person name="Scott A."/>
            <person name="Toegelov H."/>
            <person name="Fuchs J."/>
            <person name="Mata-Sucre Y."/>
            <person name="Dias Y."/>
            <person name="Vanzela A.L.L."/>
            <person name="Huettel B."/>
            <person name="Almeida C.C.S."/>
            <person name="Simkova H."/>
            <person name="Souza G."/>
            <person name="Pedrosa-Harand A."/>
            <person name="Macas J."/>
            <person name="Mayer K.F.X."/>
            <person name="Houben A."/>
            <person name="Marques A."/>
        </authorList>
    </citation>
    <scope>NUCLEOTIDE SEQUENCE</scope>
    <source>
        <strain evidence="10">RhyBre1mFocal</strain>
    </source>
</reference>
<evidence type="ECO:0000256" key="6">
    <source>
        <dbReference type="ARBA" id="ARBA00023242"/>
    </source>
</evidence>
<dbReference type="PROSITE" id="PS51032">
    <property type="entry name" value="AP2_ERF"/>
    <property type="match status" value="1"/>
</dbReference>
<keyword evidence="2" id="KW-0805">Transcription regulation</keyword>
<evidence type="ECO:0000256" key="2">
    <source>
        <dbReference type="ARBA" id="ARBA00023015"/>
    </source>
</evidence>
<feature type="region of interest" description="Disordered" evidence="8">
    <location>
        <begin position="1"/>
        <end position="55"/>
    </location>
</feature>
<evidence type="ECO:0000256" key="5">
    <source>
        <dbReference type="ARBA" id="ARBA00023163"/>
    </source>
</evidence>
<comment type="subcellular location">
    <subcellularLocation>
        <location evidence="1">Nucleus</location>
    </subcellularLocation>
</comment>
<evidence type="ECO:0000313" key="10">
    <source>
        <dbReference type="EMBL" id="KAJ1704409.1"/>
    </source>
</evidence>
<keyword evidence="6" id="KW-0539">Nucleus</keyword>
<proteinExistence type="inferred from homology"/>
<feature type="domain" description="AP2/ERF" evidence="9">
    <location>
        <begin position="55"/>
        <end position="112"/>
    </location>
</feature>
<keyword evidence="3" id="KW-0238">DNA-binding</keyword>
<dbReference type="PRINTS" id="PR00367">
    <property type="entry name" value="ETHRSPELEMNT"/>
</dbReference>
<dbReference type="CDD" id="cd00018">
    <property type="entry name" value="AP2"/>
    <property type="match status" value="1"/>
</dbReference>
<dbReference type="SMART" id="SM00380">
    <property type="entry name" value="AP2"/>
    <property type="match status" value="1"/>
</dbReference>
<dbReference type="GO" id="GO:0005634">
    <property type="term" value="C:nucleus"/>
    <property type="evidence" value="ECO:0007669"/>
    <property type="project" value="UniProtKB-SubCell"/>
</dbReference>
<dbReference type="GO" id="GO:0003677">
    <property type="term" value="F:DNA binding"/>
    <property type="evidence" value="ECO:0007669"/>
    <property type="project" value="UniProtKB-KW"/>
</dbReference>
<gene>
    <name evidence="10" type="ORF">LUZ63_004188</name>
</gene>
<dbReference type="InterPro" id="IPR001471">
    <property type="entry name" value="AP2/ERF_dom"/>
</dbReference>
<feature type="compositionally biased region" description="Basic residues" evidence="8">
    <location>
        <begin position="24"/>
        <end position="40"/>
    </location>
</feature>
<comment type="similarity">
    <text evidence="7">Belongs to the AP2/ERF transcription factor family. ERF subfamily.</text>
</comment>
<dbReference type="InterPro" id="IPR036955">
    <property type="entry name" value="AP2/ERF_dom_sf"/>
</dbReference>
<evidence type="ECO:0000256" key="3">
    <source>
        <dbReference type="ARBA" id="ARBA00023125"/>
    </source>
</evidence>
<feature type="compositionally biased region" description="Polar residues" evidence="8">
    <location>
        <begin position="1"/>
        <end position="23"/>
    </location>
</feature>
<dbReference type="OrthoDB" id="673459at2759"/>
<evidence type="ECO:0000256" key="8">
    <source>
        <dbReference type="SAM" id="MobiDB-lite"/>
    </source>
</evidence>
<dbReference type="PANTHER" id="PTHR31985">
    <property type="entry name" value="ETHYLENE-RESPONSIVE TRANSCRIPTION FACTOR ERF042-RELATED"/>
    <property type="match status" value="1"/>
</dbReference>
<dbReference type="Proteomes" id="UP001151287">
    <property type="component" value="Unassembled WGS sequence"/>
</dbReference>
<comment type="caution">
    <text evidence="10">The sequence shown here is derived from an EMBL/GenBank/DDBJ whole genome shotgun (WGS) entry which is preliminary data.</text>
</comment>
<keyword evidence="4" id="KW-0010">Activator</keyword>
<evidence type="ECO:0000313" key="11">
    <source>
        <dbReference type="Proteomes" id="UP001151287"/>
    </source>
</evidence>
<dbReference type="GO" id="GO:0003700">
    <property type="term" value="F:DNA-binding transcription factor activity"/>
    <property type="evidence" value="ECO:0007669"/>
    <property type="project" value="InterPro"/>
</dbReference>
<dbReference type="SUPFAM" id="SSF54171">
    <property type="entry name" value="DNA-binding domain"/>
    <property type="match status" value="1"/>
</dbReference>
<accession>A0A9Q0D245</accession>
<dbReference type="InterPro" id="IPR016177">
    <property type="entry name" value="DNA-bd_dom_sf"/>
</dbReference>
<dbReference type="EMBL" id="JAMQYH010000001">
    <property type="protein sequence ID" value="KAJ1704409.1"/>
    <property type="molecule type" value="Genomic_DNA"/>
</dbReference>
<organism evidence="10 11">
    <name type="scientific">Rhynchospora breviuscula</name>
    <dbReference type="NCBI Taxonomy" id="2022672"/>
    <lineage>
        <taxon>Eukaryota</taxon>
        <taxon>Viridiplantae</taxon>
        <taxon>Streptophyta</taxon>
        <taxon>Embryophyta</taxon>
        <taxon>Tracheophyta</taxon>
        <taxon>Spermatophyta</taxon>
        <taxon>Magnoliopsida</taxon>
        <taxon>Liliopsida</taxon>
        <taxon>Poales</taxon>
        <taxon>Cyperaceae</taxon>
        <taxon>Cyperoideae</taxon>
        <taxon>Rhynchosporeae</taxon>
        <taxon>Rhynchospora</taxon>
    </lineage>
</organism>
<dbReference type="FunFam" id="3.30.730.10:FF:000001">
    <property type="entry name" value="Ethylene-responsive transcription factor 2"/>
    <property type="match status" value="1"/>
</dbReference>
<dbReference type="Pfam" id="PF00847">
    <property type="entry name" value="AP2"/>
    <property type="match status" value="1"/>
</dbReference>
<evidence type="ECO:0000256" key="4">
    <source>
        <dbReference type="ARBA" id="ARBA00023159"/>
    </source>
</evidence>
<protein>
    <recommendedName>
        <fullName evidence="9">AP2/ERF domain-containing protein</fullName>
    </recommendedName>
</protein>
<evidence type="ECO:0000256" key="7">
    <source>
        <dbReference type="ARBA" id="ARBA00024343"/>
    </source>
</evidence>
<keyword evidence="11" id="KW-1185">Reference proteome</keyword>
<sequence length="221" mass="24149">MQHSGMETTMHIQQNGIPEQSSCIHHKVTRSKQGPKKKSQPKKDKSSGIGTRHPVYRGVRKRRWGRWVSEIREPRKKSRIWLGSFPTPEMAARAYDVAAQCLKGPKALLNFPEIVHLLPHPSTTNPKDIQAAAIEAAKLDKLPSTASSSSNSSSSSLEEEEGVVVELVGGEKAANGADIWADIETSILMESEMCSIEEAWLWGGFGCIGGDNGSSLEENCV</sequence>
<evidence type="ECO:0000256" key="1">
    <source>
        <dbReference type="ARBA" id="ARBA00004123"/>
    </source>
</evidence>
<dbReference type="PANTHER" id="PTHR31985:SF151">
    <property type="entry name" value="ETHYLENE-RESPONSIVE TRANSCRIPTION FACTOR ERF023"/>
    <property type="match status" value="1"/>
</dbReference>
<dbReference type="AlphaFoldDB" id="A0A9Q0D245"/>
<dbReference type="InterPro" id="IPR051032">
    <property type="entry name" value="AP2/ERF_TF_ERF_subfamily"/>
</dbReference>
<keyword evidence="5" id="KW-0804">Transcription</keyword>
<name>A0A9Q0D245_9POAL</name>
<dbReference type="Gene3D" id="3.30.730.10">
    <property type="entry name" value="AP2/ERF domain"/>
    <property type="match status" value="1"/>
</dbReference>